<keyword evidence="2" id="KW-0472">Membrane</keyword>
<name>A0A2G8KGK8_STIJA</name>
<gene>
    <name evidence="3" type="ORF">BSL78_15984</name>
</gene>
<evidence type="ECO:0000313" key="4">
    <source>
        <dbReference type="Proteomes" id="UP000230750"/>
    </source>
</evidence>
<evidence type="ECO:0000256" key="2">
    <source>
        <dbReference type="SAM" id="Phobius"/>
    </source>
</evidence>
<organism evidence="3 4">
    <name type="scientific">Stichopus japonicus</name>
    <name type="common">Sea cucumber</name>
    <dbReference type="NCBI Taxonomy" id="307972"/>
    <lineage>
        <taxon>Eukaryota</taxon>
        <taxon>Metazoa</taxon>
        <taxon>Echinodermata</taxon>
        <taxon>Eleutherozoa</taxon>
        <taxon>Echinozoa</taxon>
        <taxon>Holothuroidea</taxon>
        <taxon>Aspidochirotacea</taxon>
        <taxon>Aspidochirotida</taxon>
        <taxon>Stichopodidae</taxon>
        <taxon>Apostichopus</taxon>
    </lineage>
</organism>
<feature type="region of interest" description="Disordered" evidence="1">
    <location>
        <begin position="1"/>
        <end position="33"/>
    </location>
</feature>
<feature type="transmembrane region" description="Helical" evidence="2">
    <location>
        <begin position="40"/>
        <end position="66"/>
    </location>
</feature>
<dbReference type="Proteomes" id="UP000230750">
    <property type="component" value="Unassembled WGS sequence"/>
</dbReference>
<keyword evidence="2" id="KW-0812">Transmembrane</keyword>
<comment type="caution">
    <text evidence="3">The sequence shown here is derived from an EMBL/GenBank/DDBJ whole genome shotgun (WGS) entry which is preliminary data.</text>
</comment>
<accession>A0A2G8KGK8</accession>
<protein>
    <submittedName>
        <fullName evidence="3">Uncharacterized protein</fullName>
    </submittedName>
</protein>
<keyword evidence="4" id="KW-1185">Reference proteome</keyword>
<evidence type="ECO:0000313" key="3">
    <source>
        <dbReference type="EMBL" id="PIK47133.1"/>
    </source>
</evidence>
<sequence>MPDYQQLAGKPTALAPRPTGPPGHQPNGHRPNARVASPPLVMMMLMMMVMMVVMMIMMMITMMMVYTSQPPLKTVKGFGRFKAKLADILTEKNSLQLATFFHYPPAKIDLLKQNKDSRNHLMIRYMEERGEITETDITTLLHALKVLNLHVIKKRVQSLFELHTGKLCTGDDQSMQQPEDTMATNVKYVDETAKKNNSTALNFGKLDLGPKGYMTADGTSLRLESFRSADKDNIFLANGKSVPVMPALEELQIKTNKGTELNQDQVLGLLSYARHCQRLKKLSFIDCLLPLYLSVGSLSPFTKLRNIQVSWTPTEHGFHLDFSRGRWVSNSKEATTLEVSRFTLS</sequence>
<evidence type="ECO:0000256" key="1">
    <source>
        <dbReference type="SAM" id="MobiDB-lite"/>
    </source>
</evidence>
<reference evidence="3 4" key="1">
    <citation type="journal article" date="2017" name="PLoS Biol.">
        <title>The sea cucumber genome provides insights into morphological evolution and visceral regeneration.</title>
        <authorList>
            <person name="Zhang X."/>
            <person name="Sun L."/>
            <person name="Yuan J."/>
            <person name="Sun Y."/>
            <person name="Gao Y."/>
            <person name="Zhang L."/>
            <person name="Li S."/>
            <person name="Dai H."/>
            <person name="Hamel J.F."/>
            <person name="Liu C."/>
            <person name="Yu Y."/>
            <person name="Liu S."/>
            <person name="Lin W."/>
            <person name="Guo K."/>
            <person name="Jin S."/>
            <person name="Xu P."/>
            <person name="Storey K.B."/>
            <person name="Huan P."/>
            <person name="Zhang T."/>
            <person name="Zhou Y."/>
            <person name="Zhang J."/>
            <person name="Lin C."/>
            <person name="Li X."/>
            <person name="Xing L."/>
            <person name="Huo D."/>
            <person name="Sun M."/>
            <person name="Wang L."/>
            <person name="Mercier A."/>
            <person name="Li F."/>
            <person name="Yang H."/>
            <person name="Xiang J."/>
        </authorList>
    </citation>
    <scope>NUCLEOTIDE SEQUENCE [LARGE SCALE GENOMIC DNA]</scope>
    <source>
        <strain evidence="3">Shaxun</strain>
        <tissue evidence="3">Muscle</tissue>
    </source>
</reference>
<dbReference type="AlphaFoldDB" id="A0A2G8KGK8"/>
<proteinExistence type="predicted"/>
<dbReference type="EMBL" id="MRZV01000599">
    <property type="protein sequence ID" value="PIK47133.1"/>
    <property type="molecule type" value="Genomic_DNA"/>
</dbReference>
<keyword evidence="2" id="KW-1133">Transmembrane helix</keyword>